<dbReference type="InterPro" id="IPR001375">
    <property type="entry name" value="Peptidase_S9_cat"/>
</dbReference>
<organism evidence="4 5">
    <name type="scientific">Vagococcus allomyrinae</name>
    <dbReference type="NCBI Taxonomy" id="2794353"/>
    <lineage>
        <taxon>Bacteria</taxon>
        <taxon>Bacillati</taxon>
        <taxon>Bacillota</taxon>
        <taxon>Bacilli</taxon>
        <taxon>Lactobacillales</taxon>
        <taxon>Enterococcaceae</taxon>
        <taxon>Vagococcus</taxon>
    </lineage>
</organism>
<sequence length="662" mass="74774">MTNKVRTEDLFQITLFSAPETSPFLVDQVTFVKTRVSQEQNCYLSSIVLLDIETKEEQVLVPEECQNYYPKWSADGDTLLFISNRTGIAQVYLYERETGEIRQQTYTEKGVEHLLWHPDNQQFFFGTRCQKGRRRLDWRAEEKVASAFPSAYITEELRYKMNGYGLLTPGEEAFWCQQRLDGEAAEVICDYHQGYGLKLPADISPDGRYLAIERQLALHDPFNFDSGIFLLDLQTQDWQQVTPETGAFGEPCFSPDGQSLGMIGNPLPYLTSNEFRVFHYDLKTGLFSNVLPAEDVQVTDFGVSDCKLVNTNKQLQWTADSQKMLFLVSVEGRVALYSVTRASLEVTKESEQLEHVVDFVTTEKGQVILSVTSPKNPGSLVQLVGSEGGRQLLVGADYTRELASYEVVEFQASDGGRVPGFIVWPTKLPEKGAKIPLILNIHGGPYTMHGATFHHEVQLMAAEGYAVLLLNPRGSFGYGQQHIDGVIERYGKEDYQDLLSGLDQALVAYPQIDQEQLFIAGGSYGGYLTNWIVAHDQRFKAGATQRSMVNLVSLVGTSDNGYFFNVTESGADIIKPQKLWEESPLAYVANIETPLLILHAEEDYRCPMEQGEQLYVALKYLGKTARFVRFPSSNHELSRSGWPNLRITRLREIMNWFAAYRT</sequence>
<protein>
    <submittedName>
        <fullName evidence="4">S9 family peptidase</fullName>
    </submittedName>
</protein>
<dbReference type="Proteomes" id="UP000674938">
    <property type="component" value="Unassembled WGS sequence"/>
</dbReference>
<dbReference type="InterPro" id="IPR011659">
    <property type="entry name" value="WD40"/>
</dbReference>
<dbReference type="Pfam" id="PF07676">
    <property type="entry name" value="PD40"/>
    <property type="match status" value="2"/>
</dbReference>
<dbReference type="SUPFAM" id="SSF82171">
    <property type="entry name" value="DPP6 N-terminal domain-like"/>
    <property type="match status" value="1"/>
</dbReference>
<dbReference type="Pfam" id="PF00326">
    <property type="entry name" value="Peptidase_S9"/>
    <property type="match status" value="1"/>
</dbReference>
<keyword evidence="1" id="KW-0378">Hydrolase</keyword>
<comment type="caution">
    <text evidence="4">The sequence shown here is derived from an EMBL/GenBank/DDBJ whole genome shotgun (WGS) entry which is preliminary data.</text>
</comment>
<dbReference type="InterPro" id="IPR029058">
    <property type="entry name" value="AB_hydrolase_fold"/>
</dbReference>
<keyword evidence="2" id="KW-0645">Protease</keyword>
<evidence type="ECO:0000259" key="3">
    <source>
        <dbReference type="Pfam" id="PF00326"/>
    </source>
</evidence>
<keyword evidence="2" id="KW-0720">Serine protease</keyword>
<dbReference type="PANTHER" id="PTHR42776:SF27">
    <property type="entry name" value="DIPEPTIDYL PEPTIDASE FAMILY MEMBER 6"/>
    <property type="match status" value="1"/>
</dbReference>
<evidence type="ECO:0000256" key="1">
    <source>
        <dbReference type="ARBA" id="ARBA00022801"/>
    </source>
</evidence>
<keyword evidence="5" id="KW-1185">Reference proteome</keyword>
<feature type="domain" description="Peptidase S9 prolyl oligopeptidase catalytic" evidence="3">
    <location>
        <begin position="452"/>
        <end position="659"/>
    </location>
</feature>
<dbReference type="InterPro" id="IPR011042">
    <property type="entry name" value="6-blade_b-propeller_TolB-like"/>
</dbReference>
<evidence type="ECO:0000313" key="5">
    <source>
        <dbReference type="Proteomes" id="UP000674938"/>
    </source>
</evidence>
<dbReference type="Gene3D" id="2.120.10.30">
    <property type="entry name" value="TolB, C-terminal domain"/>
    <property type="match status" value="2"/>
</dbReference>
<dbReference type="Gene3D" id="3.40.50.1820">
    <property type="entry name" value="alpha/beta hydrolase"/>
    <property type="match status" value="1"/>
</dbReference>
<dbReference type="GO" id="GO:0006508">
    <property type="term" value="P:proteolysis"/>
    <property type="evidence" value="ECO:0007669"/>
    <property type="project" value="InterPro"/>
</dbReference>
<gene>
    <name evidence="4" type="ORF">I6N95_23170</name>
</gene>
<evidence type="ECO:0000313" key="4">
    <source>
        <dbReference type="EMBL" id="MBP1043934.1"/>
    </source>
</evidence>
<evidence type="ECO:0000256" key="2">
    <source>
        <dbReference type="ARBA" id="ARBA00022825"/>
    </source>
</evidence>
<dbReference type="SUPFAM" id="SSF53474">
    <property type="entry name" value="alpha/beta-Hydrolases"/>
    <property type="match status" value="1"/>
</dbReference>
<dbReference type="EMBL" id="JAEEGA010000020">
    <property type="protein sequence ID" value="MBP1043934.1"/>
    <property type="molecule type" value="Genomic_DNA"/>
</dbReference>
<proteinExistence type="predicted"/>
<reference evidence="4" key="1">
    <citation type="submission" date="2020-12" db="EMBL/GenBank/DDBJ databases">
        <title>Vagococcus allomyrinae sp. nov. and Enterococcus lavae sp. nov., isolated from the larvae of Allomyrina dichotoma.</title>
        <authorList>
            <person name="Lee S.D."/>
        </authorList>
    </citation>
    <scope>NUCLEOTIDE SEQUENCE</scope>
    <source>
        <strain evidence="4">BWB3-3</strain>
    </source>
</reference>
<name>A0A940SXB6_9ENTE</name>
<dbReference type="RefSeq" id="WP_209531908.1">
    <property type="nucleotide sequence ID" value="NZ_JAEEGA010000020.1"/>
</dbReference>
<accession>A0A940SXB6</accession>
<dbReference type="PANTHER" id="PTHR42776">
    <property type="entry name" value="SERINE PEPTIDASE S9 FAMILY MEMBER"/>
    <property type="match status" value="1"/>
</dbReference>
<dbReference type="GO" id="GO:0004252">
    <property type="term" value="F:serine-type endopeptidase activity"/>
    <property type="evidence" value="ECO:0007669"/>
    <property type="project" value="TreeGrafter"/>
</dbReference>
<dbReference type="AlphaFoldDB" id="A0A940SXB6"/>